<sequence>MDEAWVNAVDCTSRTWVDKTVISRRDAFSKGLSTGPTNPSGKGKRLIVVHIGNEDGFVPGGLLCFESKKNTKDYHDEMNGEVFFEWLESVLPRLKDNSVIVMDNAPYHSVKLDKAPTSATKKADIIKWLQDKGEVIDKPMVISQLMTIVRRIKHLHDKYVIYEYVKQYNKDILRLPPYHCELNPIEMAWSTVKNHVKTNNTTYKLPDVRRLLEEGLDKVNGVMWKNFIRHVMGVENKFWDMDFMIDDMLAEKEPLLIQEDKL</sequence>
<proteinExistence type="predicted"/>
<evidence type="ECO:0000259" key="1">
    <source>
        <dbReference type="Pfam" id="PF13358"/>
    </source>
</evidence>
<dbReference type="Pfam" id="PF13358">
    <property type="entry name" value="DDE_3"/>
    <property type="match status" value="1"/>
</dbReference>
<evidence type="ECO:0000313" key="3">
    <source>
        <dbReference type="Proteomes" id="UP000007819"/>
    </source>
</evidence>
<dbReference type="Proteomes" id="UP000007819">
    <property type="component" value="Unassembled WGS sequence"/>
</dbReference>
<dbReference type="EnsemblMetazoa" id="XM_008181454.1">
    <property type="protein sequence ID" value="XP_008179676.1"/>
    <property type="gene ID" value="LOC103308306"/>
</dbReference>
<dbReference type="AlphaFoldDB" id="A0A8R2AZA9"/>
<dbReference type="GO" id="GO:0003676">
    <property type="term" value="F:nucleic acid binding"/>
    <property type="evidence" value="ECO:0007669"/>
    <property type="project" value="InterPro"/>
</dbReference>
<dbReference type="KEGG" id="api:103308306"/>
<dbReference type="OrthoDB" id="6604072at2759"/>
<dbReference type="GeneID" id="103308306"/>
<dbReference type="InterPro" id="IPR038717">
    <property type="entry name" value="Tc1-like_DDE_dom"/>
</dbReference>
<reference evidence="2" key="2">
    <citation type="submission" date="2022-06" db="UniProtKB">
        <authorList>
            <consortium name="EnsemblMetazoa"/>
        </authorList>
    </citation>
    <scope>IDENTIFICATION</scope>
</reference>
<reference evidence="3" key="1">
    <citation type="submission" date="2010-06" db="EMBL/GenBank/DDBJ databases">
        <authorList>
            <person name="Jiang H."/>
            <person name="Abraham K."/>
            <person name="Ali S."/>
            <person name="Alsbrooks S.L."/>
            <person name="Anim B.N."/>
            <person name="Anosike U.S."/>
            <person name="Attaway T."/>
            <person name="Bandaranaike D.P."/>
            <person name="Battles P.K."/>
            <person name="Bell S.N."/>
            <person name="Bell A.V."/>
            <person name="Beltran B."/>
            <person name="Bickham C."/>
            <person name="Bustamante Y."/>
            <person name="Caleb T."/>
            <person name="Canada A."/>
            <person name="Cardenas V."/>
            <person name="Carter K."/>
            <person name="Chacko J."/>
            <person name="Chandrabose M.N."/>
            <person name="Chavez D."/>
            <person name="Chavez A."/>
            <person name="Chen L."/>
            <person name="Chu H.-S."/>
            <person name="Claassen K.J."/>
            <person name="Cockrell R."/>
            <person name="Collins M."/>
            <person name="Cooper J.A."/>
            <person name="Cree A."/>
            <person name="Curry S.M."/>
            <person name="Da Y."/>
            <person name="Dao M.D."/>
            <person name="Das B."/>
            <person name="Davila M.-L."/>
            <person name="Davy-Carroll L."/>
            <person name="Denson S."/>
            <person name="Dinh H."/>
            <person name="Ebong V.E."/>
            <person name="Edwards J.R."/>
            <person name="Egan A."/>
            <person name="El-Daye J."/>
            <person name="Escobedo L."/>
            <person name="Fernandez S."/>
            <person name="Fernando P.R."/>
            <person name="Flagg N."/>
            <person name="Forbes L.D."/>
            <person name="Fowler R.G."/>
            <person name="Fu Q."/>
            <person name="Gabisi R.A."/>
            <person name="Ganer J."/>
            <person name="Garbino Pronczuk A."/>
            <person name="Garcia R.M."/>
            <person name="Garner T."/>
            <person name="Garrett T.E."/>
            <person name="Gonzalez D.A."/>
            <person name="Hamid H."/>
            <person name="Hawkins E.S."/>
            <person name="Hirani K."/>
            <person name="Hogues M.E."/>
            <person name="Hollins B."/>
            <person name="Hsiao C.-H."/>
            <person name="Jabil R."/>
            <person name="James M.L."/>
            <person name="Jhangiani S.N."/>
            <person name="Johnson B."/>
            <person name="Johnson Q."/>
            <person name="Joshi V."/>
            <person name="Kalu J.B."/>
            <person name="Kam C."/>
            <person name="Kashfia A."/>
            <person name="Keebler J."/>
            <person name="Kisamo H."/>
            <person name="Kovar C.L."/>
            <person name="Lago L.A."/>
            <person name="Lai C.-Y."/>
            <person name="Laidlaw J."/>
            <person name="Lara F."/>
            <person name="Le T.-K."/>
            <person name="Lee S.L."/>
            <person name="Legall F.H."/>
            <person name="Lemon S.J."/>
            <person name="Lewis L.R."/>
            <person name="Li B."/>
            <person name="Liu Y."/>
            <person name="Liu Y.-S."/>
            <person name="Lopez J."/>
            <person name="Lozado R.J."/>
            <person name="Lu J."/>
            <person name="Madu R.C."/>
            <person name="Maheshwari M."/>
            <person name="Maheshwari R."/>
            <person name="Malloy K."/>
            <person name="Martinez E."/>
            <person name="Mathew T."/>
            <person name="Mercado I.C."/>
            <person name="Mercado C."/>
            <person name="Meyer B."/>
            <person name="Montgomery K."/>
            <person name="Morgan M.B."/>
            <person name="Munidasa M."/>
            <person name="Nazareth L.V."/>
            <person name="Nelson J."/>
            <person name="Ng B.M."/>
            <person name="Nguyen N.B."/>
            <person name="Nguyen P.Q."/>
            <person name="Nguyen T."/>
            <person name="Obregon M."/>
            <person name="Okwuonu G.O."/>
            <person name="Onwere C.G."/>
            <person name="Orozco G."/>
            <person name="Parra A."/>
            <person name="Patel S."/>
            <person name="Patil S."/>
            <person name="Perez A."/>
            <person name="Perez Y."/>
            <person name="Pham C."/>
            <person name="Primus E.L."/>
            <person name="Pu L.-L."/>
            <person name="Puazo M."/>
            <person name="Qin X."/>
            <person name="Quiroz J.B."/>
            <person name="Reese J."/>
            <person name="Richards S."/>
            <person name="Rives C.M."/>
            <person name="Robberts R."/>
            <person name="Ruiz S.J."/>
            <person name="Ruiz M.J."/>
            <person name="Santibanez J."/>
            <person name="Schneider B.W."/>
            <person name="Sisson I."/>
            <person name="Smith M."/>
            <person name="Sodergren E."/>
            <person name="Song X.-Z."/>
            <person name="Song B.B."/>
            <person name="Summersgill H."/>
            <person name="Thelus R."/>
            <person name="Thornton R.D."/>
            <person name="Trejos Z.Y."/>
            <person name="Usmani K."/>
            <person name="Vattathil S."/>
            <person name="Villasana D."/>
            <person name="Walker D.L."/>
            <person name="Wang S."/>
            <person name="Wang K."/>
            <person name="White C.S."/>
            <person name="Williams A.C."/>
            <person name="Williamson J."/>
            <person name="Wilson K."/>
            <person name="Woghiren I.O."/>
            <person name="Woodworth J.R."/>
            <person name="Worley K.C."/>
            <person name="Wright R.A."/>
            <person name="Wu W."/>
            <person name="Young L."/>
            <person name="Zhang L."/>
            <person name="Zhang J."/>
            <person name="Zhu Y."/>
            <person name="Muzny D.M."/>
            <person name="Weinstock G."/>
            <person name="Gibbs R.A."/>
        </authorList>
    </citation>
    <scope>NUCLEOTIDE SEQUENCE [LARGE SCALE GENOMIC DNA]</scope>
    <source>
        <strain evidence="3">LSR1</strain>
    </source>
</reference>
<accession>A0A8R2AZA9</accession>
<dbReference type="PANTHER" id="PTHR33939:SF1">
    <property type="entry name" value="DUF4371 DOMAIN-CONTAINING PROTEIN"/>
    <property type="match status" value="1"/>
</dbReference>
<evidence type="ECO:0000313" key="2">
    <source>
        <dbReference type="EnsemblMetazoa" id="XP_008179676.1"/>
    </source>
</evidence>
<organism evidence="2 3">
    <name type="scientific">Acyrthosiphon pisum</name>
    <name type="common">Pea aphid</name>
    <dbReference type="NCBI Taxonomy" id="7029"/>
    <lineage>
        <taxon>Eukaryota</taxon>
        <taxon>Metazoa</taxon>
        <taxon>Ecdysozoa</taxon>
        <taxon>Arthropoda</taxon>
        <taxon>Hexapoda</taxon>
        <taxon>Insecta</taxon>
        <taxon>Pterygota</taxon>
        <taxon>Neoptera</taxon>
        <taxon>Paraneoptera</taxon>
        <taxon>Hemiptera</taxon>
        <taxon>Sternorrhyncha</taxon>
        <taxon>Aphidomorpha</taxon>
        <taxon>Aphidoidea</taxon>
        <taxon>Aphididae</taxon>
        <taxon>Macrosiphini</taxon>
        <taxon>Acyrthosiphon</taxon>
    </lineage>
</organism>
<feature type="domain" description="Tc1-like transposase DDE" evidence="1">
    <location>
        <begin position="40"/>
        <end position="201"/>
    </location>
</feature>
<name>A0A8R2AZA9_ACYPI</name>
<protein>
    <recommendedName>
        <fullName evidence="1">Tc1-like transposase DDE domain-containing protein</fullName>
    </recommendedName>
</protein>
<dbReference type="InterPro" id="IPR036397">
    <property type="entry name" value="RNaseH_sf"/>
</dbReference>
<dbReference type="PANTHER" id="PTHR33939">
    <property type="entry name" value="PROTEIN CBG22215"/>
    <property type="match status" value="1"/>
</dbReference>
<dbReference type="RefSeq" id="XP_008179676.1">
    <property type="nucleotide sequence ID" value="XM_008181454.1"/>
</dbReference>
<keyword evidence="3" id="KW-1185">Reference proteome</keyword>
<dbReference type="Gene3D" id="3.30.420.10">
    <property type="entry name" value="Ribonuclease H-like superfamily/Ribonuclease H"/>
    <property type="match status" value="1"/>
</dbReference>